<evidence type="ECO:0000256" key="3">
    <source>
        <dbReference type="ARBA" id="ARBA00022827"/>
    </source>
</evidence>
<dbReference type="Gene3D" id="3.50.50.60">
    <property type="entry name" value="FAD/NAD(P)-binding domain"/>
    <property type="match status" value="2"/>
</dbReference>
<keyword evidence="3" id="KW-0274">FAD</keyword>
<keyword evidence="8" id="KW-1185">Reference proteome</keyword>
<organism evidence="7 8">
    <name type="scientific">Arthrobacter mangrovi</name>
    <dbReference type="NCBI Taxonomy" id="2966350"/>
    <lineage>
        <taxon>Bacteria</taxon>
        <taxon>Bacillati</taxon>
        <taxon>Actinomycetota</taxon>
        <taxon>Actinomycetes</taxon>
        <taxon>Micrococcales</taxon>
        <taxon>Micrococcaceae</taxon>
        <taxon>Arthrobacter</taxon>
    </lineage>
</organism>
<dbReference type="InterPro" id="IPR028202">
    <property type="entry name" value="Reductase_C"/>
</dbReference>
<dbReference type="SUPFAM" id="SSF51905">
    <property type="entry name" value="FAD/NAD(P)-binding domain"/>
    <property type="match status" value="2"/>
</dbReference>
<dbReference type="PANTHER" id="PTHR43557">
    <property type="entry name" value="APOPTOSIS-INDUCING FACTOR 1"/>
    <property type="match status" value="1"/>
</dbReference>
<evidence type="ECO:0000313" key="7">
    <source>
        <dbReference type="EMBL" id="GLB65704.1"/>
    </source>
</evidence>
<dbReference type="Proteomes" id="UP001209654">
    <property type="component" value="Unassembled WGS sequence"/>
</dbReference>
<dbReference type="PANTHER" id="PTHR43557:SF2">
    <property type="entry name" value="RIESKE DOMAIN-CONTAINING PROTEIN-RELATED"/>
    <property type="match status" value="1"/>
</dbReference>
<dbReference type="Pfam" id="PF14759">
    <property type="entry name" value="Reductase_C"/>
    <property type="match status" value="1"/>
</dbReference>
<comment type="cofactor">
    <cofactor evidence="1">
        <name>FAD</name>
        <dbReference type="ChEBI" id="CHEBI:57692"/>
    </cofactor>
</comment>
<dbReference type="InterPro" id="IPR050446">
    <property type="entry name" value="FAD-oxidoreductase/Apoptosis"/>
</dbReference>
<keyword evidence="4" id="KW-0560">Oxidoreductase</keyword>
<dbReference type="RefSeq" id="WP_264793884.1">
    <property type="nucleotide sequence ID" value="NZ_BRVS01000001.1"/>
</dbReference>
<evidence type="ECO:0000256" key="1">
    <source>
        <dbReference type="ARBA" id="ARBA00001974"/>
    </source>
</evidence>
<sequence>MTSEERIVIVGNGQAGIQLIDSLRREGFAGPVTVIGEEEHFPYQRPPLSKDYMSADKAASPLPLRAEKFFAENDVDSRLGVQVTSIDRSGHTVSLSDGSTLGYSKLVLATGAANRELTVPGAEASGIYGLRTLADAEAVQAQLEAAGTIVVIGAGFIGLEFAAAARKRGLAVTVLEYADRPMARALSPVTSAWFAEAHRGLGVDLRLGEGIASFATDDGGRVTAAVSTTGRAYPADLVLVGIGVIPRTELAEAAGLPVANGILVDSAMRTEDPDIFALGDCANYPSHHAETRTRLESVQNATDQARHTAKSILGRHGDAEHYRELPWFWSNQGDLRLQIAGIVQPGDETVLRGDPASGKFSVFCYRKGRLAAVESVNQPSDHMAARRLLAQERSLPPEQAADLAFDFKAYSKAAAAAA</sequence>
<dbReference type="PRINTS" id="PR00368">
    <property type="entry name" value="FADPNR"/>
</dbReference>
<keyword evidence="2" id="KW-0285">Flavoprotein</keyword>
<reference evidence="7 8" key="1">
    <citation type="journal article" date="2023" name="Int. J. Syst. Evol. Microbiol.">
        <title>Arthrobacter mangrovi sp. nov., an actinobacterium isolated from the rhizosphere of a mangrove.</title>
        <authorList>
            <person name="Hamada M."/>
            <person name="Saitou S."/>
            <person name="Enomoto N."/>
            <person name="Nanri K."/>
            <person name="Hidaka K."/>
            <person name="Miura T."/>
            <person name="Tamura T."/>
        </authorList>
    </citation>
    <scope>NUCLEOTIDE SEQUENCE [LARGE SCALE GENOMIC DNA]</scope>
    <source>
        <strain evidence="7 8">NBRC 112813</strain>
    </source>
</reference>
<feature type="domain" description="FAD/NAD(P)-binding" evidence="5">
    <location>
        <begin position="6"/>
        <end position="305"/>
    </location>
</feature>
<dbReference type="InterPro" id="IPR016156">
    <property type="entry name" value="FAD/NAD-linked_Rdtase_dimer_sf"/>
</dbReference>
<gene>
    <name evidence="7" type="primary">hcaD_1</name>
    <name evidence="7" type="ORF">AHIS1636_01430</name>
</gene>
<evidence type="ECO:0000313" key="8">
    <source>
        <dbReference type="Proteomes" id="UP001209654"/>
    </source>
</evidence>
<evidence type="ECO:0000259" key="5">
    <source>
        <dbReference type="Pfam" id="PF07992"/>
    </source>
</evidence>
<feature type="domain" description="Reductase C-terminal" evidence="6">
    <location>
        <begin position="327"/>
        <end position="409"/>
    </location>
</feature>
<dbReference type="EMBL" id="BRVS01000001">
    <property type="protein sequence ID" value="GLB65704.1"/>
    <property type="molecule type" value="Genomic_DNA"/>
</dbReference>
<dbReference type="Pfam" id="PF07992">
    <property type="entry name" value="Pyr_redox_2"/>
    <property type="match status" value="1"/>
</dbReference>
<evidence type="ECO:0000259" key="6">
    <source>
        <dbReference type="Pfam" id="PF14759"/>
    </source>
</evidence>
<evidence type="ECO:0000256" key="4">
    <source>
        <dbReference type="ARBA" id="ARBA00023002"/>
    </source>
</evidence>
<dbReference type="InterPro" id="IPR036188">
    <property type="entry name" value="FAD/NAD-bd_sf"/>
</dbReference>
<dbReference type="PRINTS" id="PR00411">
    <property type="entry name" value="PNDRDTASEI"/>
</dbReference>
<proteinExistence type="predicted"/>
<dbReference type="Gene3D" id="3.30.390.30">
    <property type="match status" value="1"/>
</dbReference>
<dbReference type="InterPro" id="IPR023753">
    <property type="entry name" value="FAD/NAD-binding_dom"/>
</dbReference>
<name>A0ABQ5MNY4_9MICC</name>
<protein>
    <submittedName>
        <fullName evidence="7">Pyridine nucleotide-disulfide oxidoreductase</fullName>
    </submittedName>
</protein>
<comment type="caution">
    <text evidence="7">The sequence shown here is derived from an EMBL/GenBank/DDBJ whole genome shotgun (WGS) entry which is preliminary data.</text>
</comment>
<dbReference type="SUPFAM" id="SSF55424">
    <property type="entry name" value="FAD/NAD-linked reductases, dimerisation (C-terminal) domain"/>
    <property type="match status" value="1"/>
</dbReference>
<accession>A0ABQ5MNY4</accession>
<evidence type="ECO:0000256" key="2">
    <source>
        <dbReference type="ARBA" id="ARBA00022630"/>
    </source>
</evidence>